<reference evidence="2 5" key="1">
    <citation type="submission" date="2013-02" db="EMBL/GenBank/DDBJ databases">
        <title>The Genome Sequence of Acinetobacter sp. NIPH 809.</title>
        <authorList>
            <consortium name="The Broad Institute Genome Sequencing Platform"/>
            <consortium name="The Broad Institute Genome Sequencing Center for Infectious Disease"/>
            <person name="Cerqueira G."/>
            <person name="Feldgarden M."/>
            <person name="Courvalin P."/>
            <person name="Perichon B."/>
            <person name="Grillot-Courvalin C."/>
            <person name="Clermont D."/>
            <person name="Rocha E."/>
            <person name="Yoon E.-J."/>
            <person name="Nemec A."/>
            <person name="Walker B."/>
            <person name="Young S.K."/>
            <person name="Zeng Q."/>
            <person name="Gargeya S."/>
            <person name="Fitzgerald M."/>
            <person name="Haas B."/>
            <person name="Abouelleil A."/>
            <person name="Alvarado L."/>
            <person name="Arachchi H.M."/>
            <person name="Berlin A.M."/>
            <person name="Chapman S.B."/>
            <person name="Dewar J."/>
            <person name="Goldberg J."/>
            <person name="Griggs A."/>
            <person name="Gujja S."/>
            <person name="Hansen M."/>
            <person name="Howarth C."/>
            <person name="Imamovic A."/>
            <person name="Larimer J."/>
            <person name="McCowan C."/>
            <person name="Murphy C."/>
            <person name="Neiman D."/>
            <person name="Pearson M."/>
            <person name="Priest M."/>
            <person name="Roberts A."/>
            <person name="Saif S."/>
            <person name="Shea T."/>
            <person name="Sisk P."/>
            <person name="Sykes S."/>
            <person name="Wortman J."/>
            <person name="Nusbaum C."/>
            <person name="Birren B."/>
        </authorList>
    </citation>
    <scope>NUCLEOTIDE SEQUENCE [LARGE SCALE GENOMIC DNA]</scope>
    <source>
        <strain evidence="2 5">NIPH 809</strain>
    </source>
</reference>
<feature type="domain" description="Glycosyl transferase family 25" evidence="1">
    <location>
        <begin position="2"/>
        <end position="176"/>
    </location>
</feature>
<dbReference type="InterPro" id="IPR002654">
    <property type="entry name" value="Glyco_trans_25"/>
</dbReference>
<evidence type="ECO:0000313" key="3">
    <source>
        <dbReference type="EMBL" id="PKF36079.1"/>
    </source>
</evidence>
<evidence type="ECO:0000313" key="7">
    <source>
        <dbReference type="Proteomes" id="UP000430404"/>
    </source>
</evidence>
<evidence type="ECO:0000313" key="6">
    <source>
        <dbReference type="Proteomes" id="UP000233553"/>
    </source>
</evidence>
<name>A0A653KBU7_9GAMM</name>
<dbReference type="EMBL" id="APOI01000007">
    <property type="protein sequence ID" value="ENU25082.1"/>
    <property type="molecule type" value="Genomic_DNA"/>
</dbReference>
<dbReference type="OrthoDB" id="9816113at2"/>
<dbReference type="Pfam" id="PF01755">
    <property type="entry name" value="Glyco_transf_25"/>
    <property type="match status" value="1"/>
</dbReference>
<evidence type="ECO:0000313" key="4">
    <source>
        <dbReference type="EMBL" id="VXA57533.1"/>
    </source>
</evidence>
<reference evidence="3 6" key="2">
    <citation type="submission" date="2017-12" db="EMBL/GenBank/DDBJ databases">
        <title>Draft Genome sequences of multiple microbial strains isolated from spacecraft associated surfaces.</title>
        <authorList>
            <person name="Seuylemezian A."/>
            <person name="Vaishampayan P."/>
            <person name="Venkateswaran K."/>
        </authorList>
    </citation>
    <scope>NUCLEOTIDE SEQUENCE [LARGE SCALE GENOMIC DNA]</scope>
    <source>
        <strain evidence="3 6">2P01AA</strain>
    </source>
</reference>
<keyword evidence="5" id="KW-1185">Reference proteome</keyword>
<keyword evidence="4" id="KW-0808">Transferase</keyword>
<gene>
    <name evidence="4" type="primary">lpsA</name>
    <name evidence="4" type="ORF">ACI8B_50020</name>
    <name evidence="3" type="ORF">CW311_02585</name>
    <name evidence="2" type="ORF">F993_00472</name>
</gene>
<evidence type="ECO:0000313" key="2">
    <source>
        <dbReference type="EMBL" id="ENU25082.1"/>
    </source>
</evidence>
<accession>A0A1E7R4L9</accession>
<dbReference type="AlphaFoldDB" id="A0A653KBU7"/>
<sequence>MNVFVISLDSAIERRQHIDSEFKKYSVNFSFYDAITPVTSEDAANSVGVDLARRGDLTKGEVACLLSHIMLWKKIVDLDLDYMAIFEDDVYLGENIQSFFNNFAWIPNDVHIIKLEAFDKKADLSFFLKLSKNGRSLYHLKGMHLGGAGYILSKAAAEHYLELIANMPELVPVDHILFGRNVKKGKYKAYQMTPAICAQDFYLNHKYHNFGSHLEEDRAVRHQAEKLARLQQKQQMTVFFKIKKEILRLFLQILKLKDLSAYRTVKFK</sequence>
<dbReference type="EMBL" id="PISJ01000003">
    <property type="protein sequence ID" value="PKF36079.1"/>
    <property type="molecule type" value="Genomic_DNA"/>
</dbReference>
<dbReference type="EMBL" id="CABWKZ010000045">
    <property type="protein sequence ID" value="VXA57533.1"/>
    <property type="molecule type" value="Genomic_DNA"/>
</dbReference>
<dbReference type="EC" id="2.-.-.-" evidence="4"/>
<accession>A0A653KBU7</accession>
<proteinExistence type="predicted"/>
<protein>
    <submittedName>
        <fullName evidence="3">Glycosyltransferase</fullName>
    </submittedName>
    <submittedName>
        <fullName evidence="4">Lipooligosaccharide biosynthesis protein LpsA</fullName>
        <ecNumber evidence="4">2.-.-.-</ecNumber>
    </submittedName>
</protein>
<evidence type="ECO:0000313" key="5">
    <source>
        <dbReference type="Proteomes" id="UP000013034"/>
    </source>
</evidence>
<dbReference type="Proteomes" id="UP000013034">
    <property type="component" value="Unassembled WGS sequence"/>
</dbReference>
<reference evidence="4 7" key="3">
    <citation type="submission" date="2019-10" db="EMBL/GenBank/DDBJ databases">
        <authorList>
            <person name="Karimi E."/>
        </authorList>
    </citation>
    <scope>NUCLEOTIDE SEQUENCE [LARGE SCALE GENOMIC DNA]</scope>
    <source>
        <strain evidence="4">Acinetobacter sp. 8BE</strain>
    </source>
</reference>
<dbReference type="Proteomes" id="UP000430404">
    <property type="component" value="Unassembled WGS sequence"/>
</dbReference>
<organism evidence="4 7">
    <name type="scientific">Acinetobacter proteolyticus</name>
    <dbReference type="NCBI Taxonomy" id="1776741"/>
    <lineage>
        <taxon>Bacteria</taxon>
        <taxon>Pseudomonadati</taxon>
        <taxon>Pseudomonadota</taxon>
        <taxon>Gammaproteobacteria</taxon>
        <taxon>Moraxellales</taxon>
        <taxon>Moraxellaceae</taxon>
        <taxon>Acinetobacter</taxon>
    </lineage>
</organism>
<dbReference type="GO" id="GO:0016740">
    <property type="term" value="F:transferase activity"/>
    <property type="evidence" value="ECO:0007669"/>
    <property type="project" value="UniProtKB-KW"/>
</dbReference>
<evidence type="ECO:0000259" key="1">
    <source>
        <dbReference type="Pfam" id="PF01755"/>
    </source>
</evidence>
<dbReference type="Proteomes" id="UP000233553">
    <property type="component" value="Unassembled WGS sequence"/>
</dbReference>
<dbReference type="CDD" id="cd06532">
    <property type="entry name" value="Glyco_transf_25"/>
    <property type="match status" value="1"/>
</dbReference>
<dbReference type="RefSeq" id="WP_004652458.1">
    <property type="nucleotide sequence ID" value="NZ_CP158965.1"/>
</dbReference>